<dbReference type="Pfam" id="PF13392">
    <property type="entry name" value="HNH_3"/>
    <property type="match status" value="1"/>
</dbReference>
<protein>
    <recommendedName>
        <fullName evidence="5">HNH endonuclease</fullName>
    </recommendedName>
</protein>
<comment type="caution">
    <text evidence="3">The sequence shown here is derived from an EMBL/GenBank/DDBJ whole genome shotgun (WGS) entry which is preliminary data.</text>
</comment>
<feature type="domain" description="NUMOD4" evidence="1">
    <location>
        <begin position="3"/>
        <end position="58"/>
    </location>
</feature>
<dbReference type="Pfam" id="PF07463">
    <property type="entry name" value="NUMOD4"/>
    <property type="match status" value="1"/>
</dbReference>
<organism evidence="3 4">
    <name type="scientific">Pseudomonas edaphica</name>
    <dbReference type="NCBI Taxonomy" id="2006980"/>
    <lineage>
        <taxon>Bacteria</taxon>
        <taxon>Pseudomonadati</taxon>
        <taxon>Pseudomonadota</taxon>
        <taxon>Gammaproteobacteria</taxon>
        <taxon>Pseudomonadales</taxon>
        <taxon>Pseudomonadaceae</taxon>
        <taxon>Pseudomonas</taxon>
    </lineage>
</organism>
<dbReference type="InterPro" id="IPR003615">
    <property type="entry name" value="HNH_nuc"/>
</dbReference>
<keyword evidence="4" id="KW-1185">Reference proteome</keyword>
<sequence>MLEVWKSVSGMEDSYQVSSAGSVRSIDRICTGPSGRQRRRKGAPMKQTLSKGYMVVGLFSSSGKVVRRVHRLVAEAFLGAPEDGAVTNHKDGNKLNNQIQNLEWTTVQGNTLHSYETGLQLGRKGVTHHNVRLSENEVISIVKKLSMGASQIDLAKEFAVSQGQISLINLGKRWEHLNLSAYGSPPYGRTHRRS</sequence>
<accession>A0ABY2UC75</accession>
<dbReference type="Gene3D" id="3.90.75.20">
    <property type="match status" value="1"/>
</dbReference>
<dbReference type="EMBL" id="VBVZ01000028">
    <property type="protein sequence ID" value="TLG93550.1"/>
    <property type="molecule type" value="Genomic_DNA"/>
</dbReference>
<dbReference type="RefSeq" id="WP_138449508.1">
    <property type="nucleotide sequence ID" value="NZ_VBVZ01000028.1"/>
</dbReference>
<dbReference type="InterPro" id="IPR044925">
    <property type="entry name" value="His-Me_finger_sf"/>
</dbReference>
<dbReference type="Proteomes" id="UP000304941">
    <property type="component" value="Unassembled WGS sequence"/>
</dbReference>
<evidence type="ECO:0000313" key="3">
    <source>
        <dbReference type="EMBL" id="TLG93550.1"/>
    </source>
</evidence>
<dbReference type="SUPFAM" id="SSF54060">
    <property type="entry name" value="His-Me finger endonucleases"/>
    <property type="match status" value="1"/>
</dbReference>
<proteinExistence type="predicted"/>
<gene>
    <name evidence="3" type="ORF">FEM54_03345</name>
</gene>
<evidence type="ECO:0000313" key="4">
    <source>
        <dbReference type="Proteomes" id="UP000304941"/>
    </source>
</evidence>
<name>A0ABY2UC75_9PSED</name>
<dbReference type="InterPro" id="IPR010902">
    <property type="entry name" value="NUMOD4"/>
</dbReference>
<evidence type="ECO:0008006" key="5">
    <source>
        <dbReference type="Google" id="ProtNLM"/>
    </source>
</evidence>
<reference evidence="3 4" key="1">
    <citation type="submission" date="2019-05" db="EMBL/GenBank/DDBJ databases">
        <title>Pseudomonas edaphica sp. nov., isolated from rhizospheric soil of Cistus ladanifer L. in Spain.</title>
        <authorList>
            <person name="Peix A."/>
        </authorList>
    </citation>
    <scope>NUCLEOTIDE SEQUENCE [LARGE SCALE GENOMIC DNA]</scope>
    <source>
        <strain evidence="3 4">RD25</strain>
    </source>
</reference>
<evidence type="ECO:0000259" key="2">
    <source>
        <dbReference type="Pfam" id="PF13392"/>
    </source>
</evidence>
<evidence type="ECO:0000259" key="1">
    <source>
        <dbReference type="Pfam" id="PF07463"/>
    </source>
</evidence>
<feature type="domain" description="HNH nuclease" evidence="2">
    <location>
        <begin position="68"/>
        <end position="111"/>
    </location>
</feature>